<organism evidence="3 4">
    <name type="scientific">Streptosporangium amethystogenes subsp. fukuiense</name>
    <dbReference type="NCBI Taxonomy" id="698418"/>
    <lineage>
        <taxon>Bacteria</taxon>
        <taxon>Bacillati</taxon>
        <taxon>Actinomycetota</taxon>
        <taxon>Actinomycetes</taxon>
        <taxon>Streptosporangiales</taxon>
        <taxon>Streptosporangiaceae</taxon>
        <taxon>Streptosporangium</taxon>
    </lineage>
</organism>
<dbReference type="InterPro" id="IPR012912">
    <property type="entry name" value="Plasmid_pRiA4b_Orf3-like"/>
</dbReference>
<proteinExistence type="predicted"/>
<dbReference type="Proteomes" id="UP001596514">
    <property type="component" value="Unassembled WGS sequence"/>
</dbReference>
<sequence length="84" mass="9450">MPFPGEWRGVGGRACPPEDSGGPEGFADLLRALWHKKGSKYRQARDILGASRWDGAAWDRQEVNDQLAEQRPWWPPGKLPTHLS</sequence>
<name>A0ABW2TG62_9ACTN</name>
<dbReference type="EMBL" id="JBHTEE010000001">
    <property type="protein sequence ID" value="MFC7606759.1"/>
    <property type="molecule type" value="Genomic_DNA"/>
</dbReference>
<evidence type="ECO:0000259" key="2">
    <source>
        <dbReference type="Pfam" id="PF07929"/>
    </source>
</evidence>
<feature type="region of interest" description="Disordered" evidence="1">
    <location>
        <begin position="64"/>
        <end position="84"/>
    </location>
</feature>
<feature type="region of interest" description="Disordered" evidence="1">
    <location>
        <begin position="1"/>
        <end position="22"/>
    </location>
</feature>
<evidence type="ECO:0000313" key="4">
    <source>
        <dbReference type="Proteomes" id="UP001596514"/>
    </source>
</evidence>
<accession>A0ABW2TG62</accession>
<dbReference type="Pfam" id="PF07929">
    <property type="entry name" value="PRiA4_ORF3"/>
    <property type="match status" value="1"/>
</dbReference>
<evidence type="ECO:0000256" key="1">
    <source>
        <dbReference type="SAM" id="MobiDB-lite"/>
    </source>
</evidence>
<dbReference type="RefSeq" id="WP_343975169.1">
    <property type="nucleotide sequence ID" value="NZ_BAAAGK010000128.1"/>
</dbReference>
<comment type="caution">
    <text evidence="3">The sequence shown here is derived from an EMBL/GenBank/DDBJ whole genome shotgun (WGS) entry which is preliminary data.</text>
</comment>
<dbReference type="SUPFAM" id="SSF159941">
    <property type="entry name" value="MM3350-like"/>
    <property type="match status" value="1"/>
</dbReference>
<reference evidence="4" key="1">
    <citation type="journal article" date="2019" name="Int. J. Syst. Evol. Microbiol.">
        <title>The Global Catalogue of Microorganisms (GCM) 10K type strain sequencing project: providing services to taxonomists for standard genome sequencing and annotation.</title>
        <authorList>
            <consortium name="The Broad Institute Genomics Platform"/>
            <consortium name="The Broad Institute Genome Sequencing Center for Infectious Disease"/>
            <person name="Wu L."/>
            <person name="Ma J."/>
        </authorList>
    </citation>
    <scope>NUCLEOTIDE SEQUENCE [LARGE SCALE GENOMIC DNA]</scope>
    <source>
        <strain evidence="4">JCM 10083</strain>
    </source>
</reference>
<feature type="domain" description="Plasmid pRiA4b Orf3-like" evidence="2">
    <location>
        <begin position="11"/>
        <end position="61"/>
    </location>
</feature>
<dbReference type="Gene3D" id="3.10.290.30">
    <property type="entry name" value="MM3350-like"/>
    <property type="match status" value="1"/>
</dbReference>
<keyword evidence="4" id="KW-1185">Reference proteome</keyword>
<gene>
    <name evidence="3" type="ORF">ACFQVD_42360</name>
</gene>
<evidence type="ECO:0000313" key="3">
    <source>
        <dbReference type="EMBL" id="MFC7606759.1"/>
    </source>
</evidence>
<dbReference type="InterPro" id="IPR024047">
    <property type="entry name" value="MM3350-like_sf"/>
</dbReference>
<protein>
    <recommendedName>
        <fullName evidence="2">Plasmid pRiA4b Orf3-like domain-containing protein</fullName>
    </recommendedName>
</protein>